<feature type="region of interest" description="Disordered" evidence="1">
    <location>
        <begin position="47"/>
        <end position="90"/>
    </location>
</feature>
<name>A0AAD5QAQ8_PYTIN</name>
<feature type="region of interest" description="Disordered" evidence="1">
    <location>
        <begin position="103"/>
        <end position="123"/>
    </location>
</feature>
<dbReference type="EMBL" id="JAKCXM010000061">
    <property type="protein sequence ID" value="KAJ0404543.1"/>
    <property type="molecule type" value="Genomic_DNA"/>
</dbReference>
<accession>A0AAD5QAQ8</accession>
<comment type="caution">
    <text evidence="2">The sequence shown here is derived from an EMBL/GenBank/DDBJ whole genome shotgun (WGS) entry which is preliminary data.</text>
</comment>
<proteinExistence type="predicted"/>
<keyword evidence="3" id="KW-1185">Reference proteome</keyword>
<dbReference type="Proteomes" id="UP001209570">
    <property type="component" value="Unassembled WGS sequence"/>
</dbReference>
<gene>
    <name evidence="2" type="ORF">P43SY_001643</name>
</gene>
<evidence type="ECO:0000313" key="2">
    <source>
        <dbReference type="EMBL" id="KAJ0404543.1"/>
    </source>
</evidence>
<sequence length="181" mass="20040">MTMMMTSNTTMIATGAERSVAQLRLIFERASAKTDICAATETVEANETRVADLTTTELEPQPASESEPERENDGNNESMSDSESDSEIVHVLHDHEMRSIINDDVQESEPPKNEIGSVSETQSHDVSDVAMAPHCHCHYRRSAIGIANGIKDPRYVAPLEREYNIYLLTCQSFVADSSIHV</sequence>
<reference evidence="2" key="1">
    <citation type="submission" date="2021-12" db="EMBL/GenBank/DDBJ databases">
        <title>Prjna785345.</title>
        <authorList>
            <person name="Rujirawat T."/>
            <person name="Krajaejun T."/>
        </authorList>
    </citation>
    <scope>NUCLEOTIDE SEQUENCE</scope>
    <source>
        <strain evidence="2">Pi057C3</strain>
    </source>
</reference>
<dbReference type="AlphaFoldDB" id="A0AAD5QAQ8"/>
<evidence type="ECO:0000313" key="3">
    <source>
        <dbReference type="Proteomes" id="UP001209570"/>
    </source>
</evidence>
<organism evidence="2 3">
    <name type="scientific">Pythium insidiosum</name>
    <name type="common">Pythiosis disease agent</name>
    <dbReference type="NCBI Taxonomy" id="114742"/>
    <lineage>
        <taxon>Eukaryota</taxon>
        <taxon>Sar</taxon>
        <taxon>Stramenopiles</taxon>
        <taxon>Oomycota</taxon>
        <taxon>Peronosporomycetes</taxon>
        <taxon>Pythiales</taxon>
        <taxon>Pythiaceae</taxon>
        <taxon>Pythium</taxon>
    </lineage>
</organism>
<evidence type="ECO:0000256" key="1">
    <source>
        <dbReference type="SAM" id="MobiDB-lite"/>
    </source>
</evidence>
<protein>
    <submittedName>
        <fullName evidence="2">Uncharacterized protein</fullName>
    </submittedName>
</protein>